<dbReference type="EMBL" id="VDLU01000004">
    <property type="protein sequence ID" value="TNJ27280.1"/>
    <property type="molecule type" value="Genomic_DNA"/>
</dbReference>
<sequence length="74" mass="8118">MTFVAACDQAILAYEKSLAAEYQRVLEYLDDAQGRTILGLKRLFDSGAPLPTEEEVRSRLSRAPDGNASRVSEG</sequence>
<protein>
    <submittedName>
        <fullName evidence="2">Uncharacterized protein</fullName>
    </submittedName>
</protein>
<evidence type="ECO:0000313" key="3">
    <source>
        <dbReference type="Proteomes" id="UP000315496"/>
    </source>
</evidence>
<name>A0A4Z1SNQ4_GIAMU</name>
<dbReference type="Proteomes" id="UP000315496">
    <property type="component" value="Chromosome 4"/>
</dbReference>
<dbReference type="VEuPathDB" id="GiardiaDB:GMRT_24297"/>
<accession>A0A4Z1SNQ4</accession>
<organism evidence="2 3">
    <name type="scientific">Giardia muris</name>
    <dbReference type="NCBI Taxonomy" id="5742"/>
    <lineage>
        <taxon>Eukaryota</taxon>
        <taxon>Metamonada</taxon>
        <taxon>Diplomonadida</taxon>
        <taxon>Hexamitidae</taxon>
        <taxon>Giardiinae</taxon>
        <taxon>Giardia</taxon>
    </lineage>
</organism>
<evidence type="ECO:0000256" key="1">
    <source>
        <dbReference type="SAM" id="MobiDB-lite"/>
    </source>
</evidence>
<keyword evidence="3" id="KW-1185">Reference proteome</keyword>
<evidence type="ECO:0000313" key="2">
    <source>
        <dbReference type="EMBL" id="TNJ27280.1"/>
    </source>
</evidence>
<proteinExistence type="predicted"/>
<feature type="region of interest" description="Disordered" evidence="1">
    <location>
        <begin position="54"/>
        <end position="74"/>
    </location>
</feature>
<reference evidence="2 3" key="1">
    <citation type="submission" date="2019-05" db="EMBL/GenBank/DDBJ databases">
        <title>The compact genome of Giardia muris reveals important steps in the evolution of intestinal protozoan parasites.</title>
        <authorList>
            <person name="Xu F."/>
            <person name="Jimenez-Gonzalez A."/>
            <person name="Einarsson E."/>
            <person name="Astvaldsson A."/>
            <person name="Peirasmaki D."/>
            <person name="Eckmann L."/>
            <person name="Andersson J.O."/>
            <person name="Svard S.G."/>
            <person name="Jerlstrom-Hultqvist J."/>
        </authorList>
    </citation>
    <scope>NUCLEOTIDE SEQUENCE [LARGE SCALE GENOMIC DNA]</scope>
    <source>
        <strain evidence="2 3">Roberts-Thomson</strain>
    </source>
</reference>
<dbReference type="AlphaFoldDB" id="A0A4Z1SNQ4"/>
<gene>
    <name evidence="2" type="ORF">GMRT_24297</name>
</gene>
<comment type="caution">
    <text evidence="2">The sequence shown here is derived from an EMBL/GenBank/DDBJ whole genome shotgun (WGS) entry which is preliminary data.</text>
</comment>